<dbReference type="AlphaFoldDB" id="A0A7Z0BRA5"/>
<reference evidence="1 2" key="1">
    <citation type="submission" date="2020-07" db="EMBL/GenBank/DDBJ databases">
        <title>Genomic analyses of the natural microbiome of Caenorhabditis elegans.</title>
        <authorList>
            <person name="Samuel B."/>
        </authorList>
    </citation>
    <scope>NUCLEOTIDE SEQUENCE [LARGE SCALE GENOMIC DNA]</scope>
    <source>
        <strain evidence="1 2">BIGb0408</strain>
    </source>
</reference>
<protein>
    <submittedName>
        <fullName evidence="1">Uncharacterized protein</fullName>
    </submittedName>
</protein>
<dbReference type="Proteomes" id="UP000578688">
    <property type="component" value="Unassembled WGS sequence"/>
</dbReference>
<evidence type="ECO:0000313" key="1">
    <source>
        <dbReference type="EMBL" id="NYH74704.1"/>
    </source>
</evidence>
<accession>A0A7Z0BRA5</accession>
<organism evidence="1 2">
    <name type="scientific">Phytopseudomonas flavescens</name>
    <dbReference type="NCBI Taxonomy" id="29435"/>
    <lineage>
        <taxon>Bacteria</taxon>
        <taxon>Pseudomonadati</taxon>
        <taxon>Pseudomonadota</taxon>
        <taxon>Gammaproteobacteria</taxon>
        <taxon>Pseudomonadales</taxon>
        <taxon>Pseudomonadaceae</taxon>
        <taxon>Phytopseudomonas</taxon>
    </lineage>
</organism>
<gene>
    <name evidence="1" type="ORF">FHR27_003314</name>
</gene>
<comment type="caution">
    <text evidence="1">The sequence shown here is derived from an EMBL/GenBank/DDBJ whole genome shotgun (WGS) entry which is preliminary data.</text>
</comment>
<evidence type="ECO:0000313" key="2">
    <source>
        <dbReference type="Proteomes" id="UP000578688"/>
    </source>
</evidence>
<name>A0A7Z0BRA5_9GAMM</name>
<keyword evidence="2" id="KW-1185">Reference proteome</keyword>
<proteinExistence type="predicted"/>
<sequence>MANVESIVALYRSVTAHALQVLRPFGKTLLDGLS</sequence>
<dbReference type="EMBL" id="JACBYV010000001">
    <property type="protein sequence ID" value="NYH74704.1"/>
    <property type="molecule type" value="Genomic_DNA"/>
</dbReference>